<name>A0A0V0RBI2_9BILA</name>
<sequence length="43" mass="4953">MKKNSEYAKQNVPVSSSVIDESNNHIAFVEVKHRYNQITQCSK</sequence>
<accession>A0A0V0RBI2</accession>
<comment type="caution">
    <text evidence="1">The sequence shown here is derived from an EMBL/GenBank/DDBJ whole genome shotgun (WGS) entry which is preliminary data.</text>
</comment>
<reference evidence="1 2" key="1">
    <citation type="submission" date="2015-01" db="EMBL/GenBank/DDBJ databases">
        <title>Evolution of Trichinella species and genotypes.</title>
        <authorList>
            <person name="Korhonen P.K."/>
            <person name="Edoardo P."/>
            <person name="Giuseppe L.R."/>
            <person name="Gasser R.B."/>
        </authorList>
    </citation>
    <scope>NUCLEOTIDE SEQUENCE [LARGE SCALE GENOMIC DNA]</scope>
    <source>
        <strain evidence="1">ISS37</strain>
    </source>
</reference>
<gene>
    <name evidence="1" type="ORF">T07_10286</name>
</gene>
<dbReference type="AlphaFoldDB" id="A0A0V0RBI2"/>
<protein>
    <submittedName>
        <fullName evidence="1">Uncharacterized protein</fullName>
    </submittedName>
</protein>
<evidence type="ECO:0000313" key="1">
    <source>
        <dbReference type="EMBL" id="KRX11879.1"/>
    </source>
</evidence>
<dbReference type="EMBL" id="JYDL01001192">
    <property type="protein sequence ID" value="KRX11879.1"/>
    <property type="molecule type" value="Genomic_DNA"/>
</dbReference>
<organism evidence="1 2">
    <name type="scientific">Trichinella nelsoni</name>
    <dbReference type="NCBI Taxonomy" id="6336"/>
    <lineage>
        <taxon>Eukaryota</taxon>
        <taxon>Metazoa</taxon>
        <taxon>Ecdysozoa</taxon>
        <taxon>Nematoda</taxon>
        <taxon>Enoplea</taxon>
        <taxon>Dorylaimia</taxon>
        <taxon>Trichinellida</taxon>
        <taxon>Trichinellidae</taxon>
        <taxon>Trichinella</taxon>
    </lineage>
</organism>
<dbReference type="Proteomes" id="UP000054630">
    <property type="component" value="Unassembled WGS sequence"/>
</dbReference>
<proteinExistence type="predicted"/>
<evidence type="ECO:0000313" key="2">
    <source>
        <dbReference type="Proteomes" id="UP000054630"/>
    </source>
</evidence>
<keyword evidence="2" id="KW-1185">Reference proteome</keyword>